<organism evidence="7 8">
    <name type="scientific">Christiangramia antarctica</name>
    <dbReference type="NCBI Taxonomy" id="2058158"/>
    <lineage>
        <taxon>Bacteria</taxon>
        <taxon>Pseudomonadati</taxon>
        <taxon>Bacteroidota</taxon>
        <taxon>Flavobacteriia</taxon>
        <taxon>Flavobacteriales</taxon>
        <taxon>Flavobacteriaceae</taxon>
        <taxon>Christiangramia</taxon>
    </lineage>
</organism>
<feature type="domain" description="N-sulphoglucosamine sulphohydrolase C-terminal" evidence="6">
    <location>
        <begin position="511"/>
        <end position="550"/>
    </location>
</feature>
<evidence type="ECO:0000313" key="7">
    <source>
        <dbReference type="EMBL" id="MFD2834195.1"/>
    </source>
</evidence>
<dbReference type="PROSITE" id="PS51257">
    <property type="entry name" value="PROKAR_LIPOPROTEIN"/>
    <property type="match status" value="1"/>
</dbReference>
<comment type="similarity">
    <text evidence="1">Belongs to the sulfatase family.</text>
</comment>
<keyword evidence="2" id="KW-0732">Signal</keyword>
<dbReference type="PROSITE" id="PS00149">
    <property type="entry name" value="SULFATASE_2"/>
    <property type="match status" value="1"/>
</dbReference>
<reference evidence="8" key="1">
    <citation type="journal article" date="2019" name="Int. J. Syst. Evol. Microbiol.">
        <title>The Global Catalogue of Microorganisms (GCM) 10K type strain sequencing project: providing services to taxonomists for standard genome sequencing and annotation.</title>
        <authorList>
            <consortium name="The Broad Institute Genomics Platform"/>
            <consortium name="The Broad Institute Genome Sequencing Center for Infectious Disease"/>
            <person name="Wu L."/>
            <person name="Ma J."/>
        </authorList>
    </citation>
    <scope>NUCLEOTIDE SEQUENCE [LARGE SCALE GENOMIC DNA]</scope>
    <source>
        <strain evidence="8">KCTC 52925</strain>
    </source>
</reference>
<dbReference type="Proteomes" id="UP001597438">
    <property type="component" value="Unassembled WGS sequence"/>
</dbReference>
<evidence type="ECO:0000256" key="1">
    <source>
        <dbReference type="ARBA" id="ARBA00008779"/>
    </source>
</evidence>
<dbReference type="CDD" id="cd16031">
    <property type="entry name" value="G6S_like"/>
    <property type="match status" value="1"/>
</dbReference>
<dbReference type="PANTHER" id="PTHR43108">
    <property type="entry name" value="N-ACETYLGLUCOSAMINE-6-SULFATASE FAMILY MEMBER"/>
    <property type="match status" value="1"/>
</dbReference>
<dbReference type="InterPro" id="IPR024607">
    <property type="entry name" value="Sulfatase_CS"/>
</dbReference>
<proteinExistence type="inferred from homology"/>
<protein>
    <submittedName>
        <fullName evidence="7">Sulfatase</fullName>
    </submittedName>
</protein>
<evidence type="ECO:0000256" key="3">
    <source>
        <dbReference type="ARBA" id="ARBA00022801"/>
    </source>
</evidence>
<evidence type="ECO:0000259" key="6">
    <source>
        <dbReference type="Pfam" id="PF16347"/>
    </source>
</evidence>
<evidence type="ECO:0000256" key="2">
    <source>
        <dbReference type="ARBA" id="ARBA00022729"/>
    </source>
</evidence>
<dbReference type="InterPro" id="IPR032506">
    <property type="entry name" value="SGSH_C"/>
</dbReference>
<evidence type="ECO:0000313" key="8">
    <source>
        <dbReference type="Proteomes" id="UP001597438"/>
    </source>
</evidence>
<dbReference type="EMBL" id="JBHUOJ010000032">
    <property type="protein sequence ID" value="MFD2834195.1"/>
    <property type="molecule type" value="Genomic_DNA"/>
</dbReference>
<keyword evidence="3" id="KW-0378">Hydrolase</keyword>
<dbReference type="Pfam" id="PF00884">
    <property type="entry name" value="Sulfatase"/>
    <property type="match status" value="1"/>
</dbReference>
<keyword evidence="8" id="KW-1185">Reference proteome</keyword>
<dbReference type="InterPro" id="IPR000917">
    <property type="entry name" value="Sulfatase_N"/>
</dbReference>
<keyword evidence="4" id="KW-0325">Glycoprotein</keyword>
<dbReference type="Pfam" id="PF16347">
    <property type="entry name" value="SGSH_C"/>
    <property type="match status" value="1"/>
</dbReference>
<sequence length="572" mass="66691">MKKCILKISEAIFRKHHYFLVIPIVFFISCAANAQTDVSKNSKKKPNIIYIMADDHTTQAFGIYGSRLAQLNPTPVLDSLARSGMIFDNAFVNNSICVPSRAAILTGQRGQTNGVIDLEGTLPLEKQYLPKEMSKLGYQTALVGKWHLHDEPAAFDYYKVLPVQGKYFDPDFRIRGEKPWPQNVVQTQGHSTDIITDISLDWLKNKRDPDKPFFLMHHFKAPHDDFEHAPRYEEYLKNAFIPEPASMYYNANNGSIATRGAHDSLTRIIGSSVSRRNLVRNQAMNIYPEKEIYKNYRDAGDIDISEHIPFELDAEERKYASTVYQDYLKKYLRAVKGVDDNVKRLLDYLKKEGLLENTIIVYTGDQGFMLGEHDYIDKRWMYDESMRMPFFVRYPKSIQPDTRTNAIINNTDFAPTLIELAGGKAPDYMQGHSFKSILETGEEPEGWQDATYYRYWMHMAHKHGNPAHFGIRTKDFKLIFFYGKYWVDTDDPDATWNKDSWGNDFTRHTPVAWEFYDLRNDPYEMDNAYDDPYYKEIISNLKIKLKDLRQELNETDKNYPHIQKVIDEHWDD</sequence>
<dbReference type="SUPFAM" id="SSF53649">
    <property type="entry name" value="Alkaline phosphatase-like"/>
    <property type="match status" value="1"/>
</dbReference>
<dbReference type="PANTHER" id="PTHR43108:SF6">
    <property type="entry name" value="N-SULPHOGLUCOSAMINE SULPHOHYDROLASE"/>
    <property type="match status" value="1"/>
</dbReference>
<gene>
    <name evidence="7" type="ORF">ACFSYS_12940</name>
</gene>
<dbReference type="RefSeq" id="WP_251739169.1">
    <property type="nucleotide sequence ID" value="NZ_JBHUOJ010000032.1"/>
</dbReference>
<feature type="domain" description="Sulfatase N-terminal" evidence="5">
    <location>
        <begin position="46"/>
        <end position="422"/>
    </location>
</feature>
<evidence type="ECO:0000256" key="4">
    <source>
        <dbReference type="ARBA" id="ARBA00023180"/>
    </source>
</evidence>
<dbReference type="Gene3D" id="3.40.720.10">
    <property type="entry name" value="Alkaline Phosphatase, subunit A"/>
    <property type="match status" value="1"/>
</dbReference>
<evidence type="ECO:0000259" key="5">
    <source>
        <dbReference type="Pfam" id="PF00884"/>
    </source>
</evidence>
<comment type="caution">
    <text evidence="7">The sequence shown here is derived from an EMBL/GenBank/DDBJ whole genome shotgun (WGS) entry which is preliminary data.</text>
</comment>
<name>A0ABW5X6I1_9FLAO</name>
<accession>A0ABW5X6I1</accession>
<dbReference type="InterPro" id="IPR017850">
    <property type="entry name" value="Alkaline_phosphatase_core_sf"/>
</dbReference>